<evidence type="ECO:0000313" key="7">
    <source>
        <dbReference type="EMBL" id="QBK91498.1"/>
    </source>
</evidence>
<sequence>MEYGYLYSIDSIQAIQNVYIIIKLANKKPALPYFVRGSANSSVLCYLLGISHIDPIKYGVVLARFLNSTRKDLPDVDIDFPSHLRDEMFRRIQKQFLGRVARISNKVCFRERSSVRQAMRNMLIHRFFGKNEDPFDILSPDVKNKVAYEACKLNGKLNYYSLHCGGILIYPEKIPSNIVLKTDKKIKDEIMPQVIYDKYDVDRLGLFKIDILSNRAFSTLLHIDSRPLCKYPESDHETSKILSTSVIGITLAESSLIGSICKKYSPKTRYELALVLSLARPASSSTRRLKKDDLKMLDSSDDILIFDDDAIEYISKLTGMSHDLADRYRKYFAKNNKDGKSKFIKILQKRGYGNSKVKLIVRKLNTLRLYGFCKGHALAFAHLVWGLAYSKAHYPSRFWLAALNYSNTEWRKWVYYRSAITEGGLNIDLAHPGKDKWRLKGNRLIKGGRQKTLTEYFNKTTDMNYRKAYLEYGYWTDSNFLSDMYLHKMEKDGKILVRFIGLIGRVKYSSIRDYITIGYDNNKYIDCSVRIGEKRTFYDEYDIIDGYGTLQNNTVIHVTCVDYIKL</sequence>
<evidence type="ECO:0000256" key="3">
    <source>
        <dbReference type="ARBA" id="ARBA00022705"/>
    </source>
</evidence>
<dbReference type="PANTHER" id="PTHR32294">
    <property type="entry name" value="DNA POLYMERASE III SUBUNIT ALPHA"/>
    <property type="match status" value="1"/>
</dbReference>
<organism evidence="7">
    <name type="scientific">Pithovirus LCPAC302</name>
    <dbReference type="NCBI Taxonomy" id="2506593"/>
    <lineage>
        <taxon>Viruses</taxon>
        <taxon>Pithoviruses</taxon>
    </lineage>
</organism>
<feature type="domain" description="Bacterial DNA polymerase III alpha subunit NTPase" evidence="5">
    <location>
        <begin position="18"/>
        <end position="212"/>
    </location>
</feature>
<keyword evidence="3" id="KW-0235">DNA replication</keyword>
<dbReference type="Pfam" id="PF17657">
    <property type="entry name" value="DNA_pol3_finger"/>
    <property type="match status" value="1"/>
</dbReference>
<protein>
    <submittedName>
        <fullName evidence="7">DNA polymerase III alpha subunit</fullName>
    </submittedName>
</protein>
<gene>
    <name evidence="7" type="ORF">LCPAC302_01180</name>
</gene>
<accession>A0A481Z6M5</accession>
<dbReference type="GO" id="GO:0006260">
    <property type="term" value="P:DNA replication"/>
    <property type="evidence" value="ECO:0007669"/>
    <property type="project" value="UniProtKB-KW"/>
</dbReference>
<dbReference type="EMBL" id="MK500541">
    <property type="protein sequence ID" value="QBK91498.1"/>
    <property type="molecule type" value="Genomic_DNA"/>
</dbReference>
<dbReference type="GO" id="GO:0003887">
    <property type="term" value="F:DNA-directed DNA polymerase activity"/>
    <property type="evidence" value="ECO:0007669"/>
    <property type="project" value="UniProtKB-KW"/>
</dbReference>
<evidence type="ECO:0000259" key="6">
    <source>
        <dbReference type="Pfam" id="PF17657"/>
    </source>
</evidence>
<evidence type="ECO:0000256" key="4">
    <source>
        <dbReference type="ARBA" id="ARBA00022932"/>
    </source>
</evidence>
<dbReference type="GO" id="GO:0008408">
    <property type="term" value="F:3'-5' exonuclease activity"/>
    <property type="evidence" value="ECO:0007669"/>
    <property type="project" value="InterPro"/>
</dbReference>
<proteinExistence type="predicted"/>
<keyword evidence="2" id="KW-0548">Nucleotidyltransferase</keyword>
<evidence type="ECO:0000259" key="5">
    <source>
        <dbReference type="Pfam" id="PF07733"/>
    </source>
</evidence>
<name>A0A481Z6M5_9VIRU</name>
<evidence type="ECO:0000256" key="1">
    <source>
        <dbReference type="ARBA" id="ARBA00022679"/>
    </source>
</evidence>
<dbReference type="InterPro" id="IPR011708">
    <property type="entry name" value="DNA_pol3_alpha_NTPase_dom"/>
</dbReference>
<feature type="domain" description="DNA polymerase III alpha subunit finger" evidence="6">
    <location>
        <begin position="230"/>
        <end position="340"/>
    </location>
</feature>
<dbReference type="InterPro" id="IPR040982">
    <property type="entry name" value="DNA_pol3_finger"/>
</dbReference>
<keyword evidence="4" id="KW-0239">DNA-directed DNA polymerase</keyword>
<dbReference type="Pfam" id="PF07733">
    <property type="entry name" value="DNA_pol3_alpha"/>
    <property type="match status" value="1"/>
</dbReference>
<reference evidence="7" key="1">
    <citation type="journal article" date="2019" name="MBio">
        <title>Virus Genomes from Deep Sea Sediments Expand the Ocean Megavirome and Support Independent Origins of Viral Gigantism.</title>
        <authorList>
            <person name="Backstrom D."/>
            <person name="Yutin N."/>
            <person name="Jorgensen S.L."/>
            <person name="Dharamshi J."/>
            <person name="Homa F."/>
            <person name="Zaremba-Niedwiedzka K."/>
            <person name="Spang A."/>
            <person name="Wolf Y.I."/>
            <person name="Koonin E.V."/>
            <person name="Ettema T.J."/>
        </authorList>
    </citation>
    <scope>NUCLEOTIDE SEQUENCE</scope>
</reference>
<keyword evidence="1" id="KW-0808">Transferase</keyword>
<evidence type="ECO:0000256" key="2">
    <source>
        <dbReference type="ARBA" id="ARBA00022695"/>
    </source>
</evidence>
<dbReference type="InterPro" id="IPR004805">
    <property type="entry name" value="DnaE2/DnaE/PolC"/>
</dbReference>